<comment type="caution">
    <text evidence="1">The sequence shown here is derived from an EMBL/GenBank/DDBJ whole genome shotgun (WGS) entry which is preliminary data.</text>
</comment>
<dbReference type="EMBL" id="LLKB01000001">
    <property type="protein sequence ID" value="KQC86764.1"/>
    <property type="molecule type" value="Genomic_DNA"/>
</dbReference>
<accession>A0AAW3JVZ1</accession>
<sequence length="68" mass="7856">MKYPGIVIEFKVFNFRKEDTLKDTLSAALKQINEKDYDTELTGRGVKKENIRHYGFAFKGKEVLIGTD</sequence>
<dbReference type="AlphaFoldDB" id="A0AAW3JVZ1"/>
<reference evidence="1 2" key="1">
    <citation type="submission" date="2015-10" db="EMBL/GenBank/DDBJ databases">
        <title>Butyribacter intestini gen. nov., sp. nov., a butyric acid-producing bacterium of the family Lachnospiraceae isolated from the human faeces.</title>
        <authorList>
            <person name="Zou Y."/>
            <person name="Xue W."/>
            <person name="Luo G."/>
            <person name="Lv M."/>
        </authorList>
    </citation>
    <scope>NUCLEOTIDE SEQUENCE [LARGE SCALE GENOMIC DNA]</scope>
    <source>
        <strain evidence="1 2">TF01-11</strain>
    </source>
</reference>
<gene>
    <name evidence="1" type="ORF">APZ18_06260</name>
</gene>
<dbReference type="InterPro" id="IPR012547">
    <property type="entry name" value="PDDEXK_9"/>
</dbReference>
<proteinExistence type="predicted"/>
<dbReference type="Proteomes" id="UP000050833">
    <property type="component" value="Unassembled WGS sequence"/>
</dbReference>
<dbReference type="Pfam" id="PF08011">
    <property type="entry name" value="PDDEXK_9"/>
    <property type="match status" value="1"/>
</dbReference>
<protein>
    <submittedName>
        <fullName evidence="1">Uncharacterized protein</fullName>
    </submittedName>
</protein>
<keyword evidence="2" id="KW-1185">Reference proteome</keyword>
<name>A0AAW3JVZ1_9FIRM</name>
<evidence type="ECO:0000313" key="2">
    <source>
        <dbReference type="Proteomes" id="UP000050833"/>
    </source>
</evidence>
<dbReference type="RefSeq" id="WP_055942674.1">
    <property type="nucleotide sequence ID" value="NZ_JAQDCV010000001.1"/>
</dbReference>
<organism evidence="1 2">
    <name type="scientific">Butyribacter intestini</name>
    <dbReference type="NCBI Taxonomy" id="1703332"/>
    <lineage>
        <taxon>Bacteria</taxon>
        <taxon>Bacillati</taxon>
        <taxon>Bacillota</taxon>
        <taxon>Clostridia</taxon>
        <taxon>Lachnospirales</taxon>
        <taxon>Lachnospiraceae</taxon>
        <taxon>Butyribacter</taxon>
    </lineage>
</organism>
<evidence type="ECO:0000313" key="1">
    <source>
        <dbReference type="EMBL" id="KQC86764.1"/>
    </source>
</evidence>